<keyword evidence="4" id="KW-1185">Reference proteome</keyword>
<dbReference type="RefSeq" id="WP_230501201.1">
    <property type="nucleotide sequence ID" value="NZ_CAKJTJ010000009.1"/>
</dbReference>
<keyword evidence="1" id="KW-1133">Transmembrane helix</keyword>
<protein>
    <recommendedName>
        <fullName evidence="2">Homing endonuclease LAGLIDADG domain-containing protein</fullName>
    </recommendedName>
</protein>
<sequence>MSRSSIKRIFFSLCISFIAIIIISIAINFHQYREQNLSDVLDFRNVEKIHYHDTTNTQSETVTYTIEDKATMNKLKEYFNHYKVKASKERGWVSHNPSDFSFEYKGGEFIPFTFDSEIVASYRIYHVVNGPMDDKWLKEFI</sequence>
<evidence type="ECO:0000259" key="2">
    <source>
        <dbReference type="Pfam" id="PF00961"/>
    </source>
</evidence>
<reference evidence="3 4" key="1">
    <citation type="submission" date="2021-10" db="EMBL/GenBank/DDBJ databases">
        <authorList>
            <person name="Criscuolo A."/>
        </authorList>
    </citation>
    <scope>NUCLEOTIDE SEQUENCE [LARGE SCALE GENOMIC DNA]</scope>
    <source>
        <strain evidence="4">CIP 111883</strain>
    </source>
</reference>
<keyword evidence="1" id="KW-0472">Membrane</keyword>
<dbReference type="InterPro" id="IPR027434">
    <property type="entry name" value="Homing_endonucl"/>
</dbReference>
<dbReference type="InterPro" id="IPR004860">
    <property type="entry name" value="LAGLIDADG_dom"/>
</dbReference>
<dbReference type="SUPFAM" id="SSF55608">
    <property type="entry name" value="Homing endonucleases"/>
    <property type="match status" value="1"/>
</dbReference>
<gene>
    <name evidence="3" type="ORF">BACCIP111883_02076</name>
</gene>
<name>A0ABM8YMS5_9BACI</name>
<dbReference type="Pfam" id="PF00961">
    <property type="entry name" value="LAGLIDADG_1"/>
    <property type="match status" value="1"/>
</dbReference>
<accession>A0ABM8YMS5</accession>
<comment type="caution">
    <text evidence="3">The sequence shown here is derived from an EMBL/GenBank/DDBJ whole genome shotgun (WGS) entry which is preliminary data.</text>
</comment>
<dbReference type="Gene3D" id="3.10.28.10">
    <property type="entry name" value="Homing endonucleases"/>
    <property type="match status" value="1"/>
</dbReference>
<feature type="domain" description="Homing endonuclease LAGLIDADG" evidence="2">
    <location>
        <begin position="23"/>
        <end position="89"/>
    </location>
</feature>
<feature type="transmembrane region" description="Helical" evidence="1">
    <location>
        <begin position="9"/>
        <end position="29"/>
    </location>
</feature>
<keyword evidence="1" id="KW-0812">Transmembrane</keyword>
<dbReference type="Proteomes" id="UP000789833">
    <property type="component" value="Unassembled WGS sequence"/>
</dbReference>
<proteinExistence type="predicted"/>
<evidence type="ECO:0000256" key="1">
    <source>
        <dbReference type="SAM" id="Phobius"/>
    </source>
</evidence>
<organism evidence="3 4">
    <name type="scientific">Sutcliffiella rhizosphaerae</name>
    <dbReference type="NCBI Taxonomy" id="2880967"/>
    <lineage>
        <taxon>Bacteria</taxon>
        <taxon>Bacillati</taxon>
        <taxon>Bacillota</taxon>
        <taxon>Bacilli</taxon>
        <taxon>Bacillales</taxon>
        <taxon>Bacillaceae</taxon>
        <taxon>Sutcliffiella</taxon>
    </lineage>
</organism>
<evidence type="ECO:0000313" key="3">
    <source>
        <dbReference type="EMBL" id="CAG9621304.1"/>
    </source>
</evidence>
<dbReference type="EMBL" id="CAKJTJ010000009">
    <property type="protein sequence ID" value="CAG9621304.1"/>
    <property type="molecule type" value="Genomic_DNA"/>
</dbReference>
<evidence type="ECO:0000313" key="4">
    <source>
        <dbReference type="Proteomes" id="UP000789833"/>
    </source>
</evidence>